<feature type="active site" evidence="6">
    <location>
        <position position="41"/>
    </location>
</feature>
<evidence type="ECO:0000256" key="6">
    <source>
        <dbReference type="PIRSR" id="PIRSR600223-1"/>
    </source>
</evidence>
<sequence length="166" mass="18894">MEKKQSLKSTIWEYVKVVIVTVILTYSLLFFVQVSRVVGHSMDPTYHNGEVVLVNKRFYKLSDVKYGDVVVAEVNFGDGDEQIIKRVIGKPGDTISCKNGVMYRNGKKLDEGYIMEDMAKESWSYHVADGKLFVMGDNRNNSSDSRVLGALDFKQHIVGKVFFHLF</sequence>
<evidence type="ECO:0000313" key="10">
    <source>
        <dbReference type="Proteomes" id="UP000183028"/>
    </source>
</evidence>
<dbReference type="AlphaFoldDB" id="A0A1H6TRP5"/>
<evidence type="ECO:0000256" key="5">
    <source>
        <dbReference type="ARBA" id="ARBA00022801"/>
    </source>
</evidence>
<evidence type="ECO:0000256" key="2">
    <source>
        <dbReference type="ARBA" id="ARBA00004401"/>
    </source>
</evidence>
<dbReference type="GO" id="GO:0004252">
    <property type="term" value="F:serine-type endopeptidase activity"/>
    <property type="evidence" value="ECO:0007669"/>
    <property type="project" value="InterPro"/>
</dbReference>
<evidence type="ECO:0000256" key="3">
    <source>
        <dbReference type="ARBA" id="ARBA00009370"/>
    </source>
</evidence>
<gene>
    <name evidence="9" type="ORF">SAMN04487834_102531</name>
</gene>
<dbReference type="GO" id="GO:0006465">
    <property type="term" value="P:signal peptide processing"/>
    <property type="evidence" value="ECO:0007669"/>
    <property type="project" value="InterPro"/>
</dbReference>
<dbReference type="PANTHER" id="PTHR43390">
    <property type="entry name" value="SIGNAL PEPTIDASE I"/>
    <property type="match status" value="1"/>
</dbReference>
<comment type="subcellular location">
    <subcellularLocation>
        <location evidence="2">Cell membrane</location>
        <topology evidence="2">Single-pass type II membrane protein</topology>
    </subcellularLocation>
    <subcellularLocation>
        <location evidence="7">Membrane</location>
        <topology evidence="7">Single-pass type II membrane protein</topology>
    </subcellularLocation>
</comment>
<evidence type="ECO:0000256" key="4">
    <source>
        <dbReference type="ARBA" id="ARBA00013208"/>
    </source>
</evidence>
<dbReference type="OrthoDB" id="9802919at2"/>
<comment type="similarity">
    <text evidence="3 7">Belongs to the peptidase S26 family.</text>
</comment>
<dbReference type="Proteomes" id="UP000183028">
    <property type="component" value="Unassembled WGS sequence"/>
</dbReference>
<keyword evidence="7" id="KW-0472">Membrane</keyword>
<evidence type="ECO:0000256" key="1">
    <source>
        <dbReference type="ARBA" id="ARBA00000677"/>
    </source>
</evidence>
<dbReference type="InterPro" id="IPR000223">
    <property type="entry name" value="Pept_S26A_signal_pept_1"/>
</dbReference>
<evidence type="ECO:0000256" key="7">
    <source>
        <dbReference type="RuleBase" id="RU362042"/>
    </source>
</evidence>
<proteinExistence type="inferred from homology"/>
<dbReference type="GO" id="GO:0005886">
    <property type="term" value="C:plasma membrane"/>
    <property type="evidence" value="ECO:0007669"/>
    <property type="project" value="UniProtKB-SubCell"/>
</dbReference>
<keyword evidence="5 7" id="KW-0378">Hydrolase</keyword>
<dbReference type="GO" id="GO:0009003">
    <property type="term" value="F:signal peptidase activity"/>
    <property type="evidence" value="ECO:0007669"/>
    <property type="project" value="UniProtKB-EC"/>
</dbReference>
<organism evidence="9 10">
    <name type="scientific">Sharpea azabuensis</name>
    <dbReference type="NCBI Taxonomy" id="322505"/>
    <lineage>
        <taxon>Bacteria</taxon>
        <taxon>Bacillati</taxon>
        <taxon>Bacillota</taxon>
        <taxon>Erysipelotrichia</taxon>
        <taxon>Erysipelotrichales</taxon>
        <taxon>Coprobacillaceae</taxon>
        <taxon>Sharpea</taxon>
    </lineage>
</organism>
<evidence type="ECO:0000313" key="9">
    <source>
        <dbReference type="EMBL" id="SEI80874.1"/>
    </source>
</evidence>
<reference evidence="10" key="1">
    <citation type="submission" date="2016-10" db="EMBL/GenBank/DDBJ databases">
        <authorList>
            <person name="Varghese N."/>
        </authorList>
    </citation>
    <scope>NUCLEOTIDE SEQUENCE [LARGE SCALE GENOMIC DNA]</scope>
    <source>
        <strain evidence="10">DSM 20406</strain>
    </source>
</reference>
<dbReference type="Gene3D" id="2.10.109.10">
    <property type="entry name" value="Umud Fragment, subunit A"/>
    <property type="match status" value="1"/>
</dbReference>
<keyword evidence="7" id="KW-0645">Protease</keyword>
<dbReference type="eggNOG" id="COG0681">
    <property type="taxonomic scope" value="Bacteria"/>
</dbReference>
<keyword evidence="7" id="KW-0812">Transmembrane</keyword>
<keyword evidence="7" id="KW-1133">Transmembrane helix</keyword>
<feature type="active site" evidence="6">
    <location>
        <position position="85"/>
    </location>
</feature>
<dbReference type="PROSITE" id="PS00761">
    <property type="entry name" value="SPASE_I_3"/>
    <property type="match status" value="1"/>
</dbReference>
<dbReference type="NCBIfam" id="TIGR02227">
    <property type="entry name" value="sigpep_I_bact"/>
    <property type="match status" value="1"/>
</dbReference>
<dbReference type="PRINTS" id="PR00727">
    <property type="entry name" value="LEADERPTASE"/>
</dbReference>
<dbReference type="InterPro" id="IPR036286">
    <property type="entry name" value="LexA/Signal_pep-like_sf"/>
</dbReference>
<dbReference type="Pfam" id="PF10502">
    <property type="entry name" value="Peptidase_S26"/>
    <property type="match status" value="1"/>
</dbReference>
<feature type="transmembrane region" description="Helical" evidence="7">
    <location>
        <begin position="12"/>
        <end position="32"/>
    </location>
</feature>
<dbReference type="PANTHER" id="PTHR43390:SF1">
    <property type="entry name" value="CHLOROPLAST PROCESSING PEPTIDASE"/>
    <property type="match status" value="1"/>
</dbReference>
<dbReference type="InterPro" id="IPR019533">
    <property type="entry name" value="Peptidase_S26"/>
</dbReference>
<dbReference type="EC" id="3.4.21.89" evidence="4 7"/>
<dbReference type="EMBL" id="FNYK01000025">
    <property type="protein sequence ID" value="SEI80874.1"/>
    <property type="molecule type" value="Genomic_DNA"/>
</dbReference>
<dbReference type="CDD" id="cd06530">
    <property type="entry name" value="S26_SPase_I"/>
    <property type="match status" value="1"/>
</dbReference>
<keyword evidence="10" id="KW-1185">Reference proteome</keyword>
<evidence type="ECO:0000259" key="8">
    <source>
        <dbReference type="Pfam" id="PF10502"/>
    </source>
</evidence>
<dbReference type="SUPFAM" id="SSF51306">
    <property type="entry name" value="LexA/Signal peptidase"/>
    <property type="match status" value="1"/>
</dbReference>
<protein>
    <recommendedName>
        <fullName evidence="4 7">Signal peptidase I</fullName>
        <ecNumber evidence="4 7">3.4.21.89</ecNumber>
    </recommendedName>
</protein>
<dbReference type="InterPro" id="IPR019758">
    <property type="entry name" value="Pept_S26A_signal_pept_1_CS"/>
</dbReference>
<accession>A0A1H6TRP5</accession>
<dbReference type="RefSeq" id="WP_074732119.1">
    <property type="nucleotide sequence ID" value="NZ_CADAXY010000005.1"/>
</dbReference>
<comment type="catalytic activity">
    <reaction evidence="1 7">
        <text>Cleavage of hydrophobic, N-terminal signal or leader sequences from secreted and periplasmic proteins.</text>
        <dbReference type="EC" id="3.4.21.89"/>
    </reaction>
</comment>
<name>A0A1H6TRP5_9FIRM</name>
<feature type="domain" description="Peptidase S26" evidence="8">
    <location>
        <begin position="12"/>
        <end position="164"/>
    </location>
</feature>
<dbReference type="STRING" id="322505.SAMN04487836_11037"/>